<feature type="region of interest" description="Disordered" evidence="1">
    <location>
        <begin position="904"/>
        <end position="924"/>
    </location>
</feature>
<evidence type="ECO:0000313" key="3">
    <source>
        <dbReference type="Proteomes" id="UP000186817"/>
    </source>
</evidence>
<keyword evidence="3" id="KW-1185">Reference proteome</keyword>
<feature type="region of interest" description="Disordered" evidence="1">
    <location>
        <begin position="1"/>
        <end position="23"/>
    </location>
</feature>
<dbReference type="OrthoDB" id="432483at2759"/>
<dbReference type="AlphaFoldDB" id="A0A1Q9CMR6"/>
<dbReference type="Proteomes" id="UP000186817">
    <property type="component" value="Unassembled WGS sequence"/>
</dbReference>
<reference evidence="2 3" key="1">
    <citation type="submission" date="2016-02" db="EMBL/GenBank/DDBJ databases">
        <title>Genome analysis of coral dinoflagellate symbionts highlights evolutionary adaptations to a symbiotic lifestyle.</title>
        <authorList>
            <person name="Aranda M."/>
            <person name="Li Y."/>
            <person name="Liew Y.J."/>
            <person name="Baumgarten S."/>
            <person name="Simakov O."/>
            <person name="Wilson M."/>
            <person name="Piel J."/>
            <person name="Ashoor H."/>
            <person name="Bougouffa S."/>
            <person name="Bajic V.B."/>
            <person name="Ryu T."/>
            <person name="Ravasi T."/>
            <person name="Bayer T."/>
            <person name="Micklem G."/>
            <person name="Kim H."/>
            <person name="Bhak J."/>
            <person name="Lajeunesse T.C."/>
            <person name="Voolstra C.R."/>
        </authorList>
    </citation>
    <scope>NUCLEOTIDE SEQUENCE [LARGE SCALE GENOMIC DNA]</scope>
    <source>
        <strain evidence="2 3">CCMP2467</strain>
    </source>
</reference>
<comment type="caution">
    <text evidence="2">The sequence shown here is derived from an EMBL/GenBank/DDBJ whole genome shotgun (WGS) entry which is preliminary data.</text>
</comment>
<protein>
    <submittedName>
        <fullName evidence="2">Uncharacterized protein</fullName>
    </submittedName>
</protein>
<gene>
    <name evidence="2" type="ORF">AK812_SmicGene34929</name>
</gene>
<sequence>MSTYSGSWVPSGEPGTIMPDSNVLAKPSDKRIDLPRSNGTKVDLTPNASMFSYETSTVATEQVSNRIVTKDWQVLLAVLVFGPSCTDRRTPPKEADLQYMVTKLSQLAIKHEYVLNSIKRDTSLYVFVKPGSEGLIPILFATSEKWHKTQQETPHLVDAWLRVVLFQALLIELGNRLLTASNSEETMQSAKELAENGMGPDGGEAQGGSPYAHQVHQAIWWPMWASQSQMPLISSNSTVTYSWLFLVLHIRAFVDEWGQRSSRQHITRTPETIFLELIHFTDLEAIIHVPIRAGNTVPYFTAAYQIKVKLVVWSLIPAVTLSCGSLGMSFLSVGYDWFFSWTLWRMQAQDMTGTASLRTPQPRRRCADAVEGGGRSSCLGANACDRVWCSLDGTVTTDMCIFFCILSAELYLLENMPHNKESAVRRAKKRKTGQVRGSVLNPKNENSSAGLSGRGRPQGEFGLLEAEFGLLLRQAEDGETPRISSEWAWRWLCTEAQAREAREESQPDQRFRSRDEDDEEREAQEVDGAREAPALFTACGGPPASWQSREPKAVWDVGISIMIVYSAIDIFVDCLFVIDIASKIVLHCHDCDADVVQSSIKCVLVTNRLRIAPDIATQARAVKLLRMDMLKMLVKASSGVTKLDDVAEPARREVLFIVHWLACLTFLVASPVCADGTAMPCPPPESPNDDTRFWSNWVRMFQVDKFDLACGPQAVGYGDIFPANSFERIVCIVSQITGAVLFGCFLLSCITAVLEFTHPRELEHKKRMSEIKVPGTISSLQEDEHTMLLSLPTHLRSQLVESSQKTYFQAIQAATVTGEEGQASLGNFEKGLVAELAVQVMPMQVHFRKPGLLQTGELTTELYVVVTGRVEAVLVEERHNENPEQLEAFLKLCLASSDPRRNGGGVAREDLFDEPSGNSLPDASADGEEACGFVSGLQMFAVPKARPRAERTRRRQATPTRGLIQRARSFLTEDIIQILCGIYGELEAFGHCAVAPLRFRGGCYQSEIFSISQDILDRAMSAYPGRQQEFEVQCRSATKDDCDRCYENCSQVYRTKATDVRQLPADVLEEADEAGFAQEAVRCVSSKRLDKGGKAGTKGDVSDGE</sequence>
<feature type="compositionally biased region" description="Polar residues" evidence="1">
    <location>
        <begin position="441"/>
        <end position="450"/>
    </location>
</feature>
<organism evidence="2 3">
    <name type="scientific">Symbiodinium microadriaticum</name>
    <name type="common">Dinoflagellate</name>
    <name type="synonym">Zooxanthella microadriatica</name>
    <dbReference type="NCBI Taxonomy" id="2951"/>
    <lineage>
        <taxon>Eukaryota</taxon>
        <taxon>Sar</taxon>
        <taxon>Alveolata</taxon>
        <taxon>Dinophyceae</taxon>
        <taxon>Suessiales</taxon>
        <taxon>Symbiodiniaceae</taxon>
        <taxon>Symbiodinium</taxon>
    </lineage>
</organism>
<dbReference type="Gene3D" id="1.10.287.70">
    <property type="match status" value="1"/>
</dbReference>
<proteinExistence type="predicted"/>
<dbReference type="SUPFAM" id="SSF81324">
    <property type="entry name" value="Voltage-gated potassium channels"/>
    <property type="match status" value="1"/>
</dbReference>
<feature type="region of interest" description="Disordered" evidence="1">
    <location>
        <begin position="500"/>
        <end position="527"/>
    </location>
</feature>
<name>A0A1Q9CMR6_SYMMI</name>
<feature type="compositionally biased region" description="Basic and acidic residues" evidence="1">
    <location>
        <begin position="500"/>
        <end position="515"/>
    </location>
</feature>
<feature type="region of interest" description="Disordered" evidence="1">
    <location>
        <begin position="424"/>
        <end position="457"/>
    </location>
</feature>
<accession>A0A1Q9CMR6</accession>
<evidence type="ECO:0000313" key="2">
    <source>
        <dbReference type="EMBL" id="OLP84218.1"/>
    </source>
</evidence>
<dbReference type="EMBL" id="LSRX01001058">
    <property type="protein sequence ID" value="OLP84218.1"/>
    <property type="molecule type" value="Genomic_DNA"/>
</dbReference>
<evidence type="ECO:0000256" key="1">
    <source>
        <dbReference type="SAM" id="MobiDB-lite"/>
    </source>
</evidence>